<evidence type="ECO:0000256" key="6">
    <source>
        <dbReference type="SAM" id="SignalP"/>
    </source>
</evidence>
<dbReference type="InterPro" id="IPR050490">
    <property type="entry name" value="Bact_solute-bd_prot1"/>
</dbReference>
<gene>
    <name evidence="7" type="ORF">SAMN02745116_02039</name>
</gene>
<evidence type="ECO:0000256" key="2">
    <source>
        <dbReference type="ARBA" id="ARBA00022729"/>
    </source>
</evidence>
<keyword evidence="3" id="KW-0472">Membrane</keyword>
<evidence type="ECO:0000256" key="3">
    <source>
        <dbReference type="ARBA" id="ARBA00023136"/>
    </source>
</evidence>
<dbReference type="OrthoDB" id="9782846at2"/>
<dbReference type="EMBL" id="FUXI01000025">
    <property type="protein sequence ID" value="SJZ97999.1"/>
    <property type="molecule type" value="Genomic_DNA"/>
</dbReference>
<keyword evidence="1" id="KW-1003">Cell membrane</keyword>
<dbReference type="STRING" id="263852.SAMN02745116_02039"/>
<keyword evidence="4" id="KW-0564">Palmitate</keyword>
<name>A0A1T4Q2M9_9ENTE</name>
<reference evidence="7 8" key="1">
    <citation type="submission" date="2017-02" db="EMBL/GenBank/DDBJ databases">
        <authorList>
            <person name="Peterson S.W."/>
        </authorList>
    </citation>
    <scope>NUCLEOTIDE SEQUENCE [LARGE SCALE GENOMIC DNA]</scope>
    <source>
        <strain evidence="7 8">ATCC BAA-1030</strain>
    </source>
</reference>
<organism evidence="7 8">
    <name type="scientific">Pilibacter termitis</name>
    <dbReference type="NCBI Taxonomy" id="263852"/>
    <lineage>
        <taxon>Bacteria</taxon>
        <taxon>Bacillati</taxon>
        <taxon>Bacillota</taxon>
        <taxon>Bacilli</taxon>
        <taxon>Lactobacillales</taxon>
        <taxon>Enterococcaceae</taxon>
        <taxon>Pilibacter</taxon>
    </lineage>
</organism>
<evidence type="ECO:0000256" key="4">
    <source>
        <dbReference type="ARBA" id="ARBA00023139"/>
    </source>
</evidence>
<dbReference type="Pfam" id="PF01547">
    <property type="entry name" value="SBP_bac_1"/>
    <property type="match status" value="1"/>
</dbReference>
<evidence type="ECO:0000256" key="5">
    <source>
        <dbReference type="ARBA" id="ARBA00023288"/>
    </source>
</evidence>
<dbReference type="CDD" id="cd13585">
    <property type="entry name" value="PBP2_TMBP_like"/>
    <property type="match status" value="1"/>
</dbReference>
<keyword evidence="8" id="KW-1185">Reference proteome</keyword>
<proteinExistence type="predicted"/>
<keyword evidence="2 6" id="KW-0732">Signal</keyword>
<evidence type="ECO:0000256" key="1">
    <source>
        <dbReference type="ARBA" id="ARBA00022475"/>
    </source>
</evidence>
<sequence>MKFKKWLTVGAVAASLLALGGCGSKSESKNGSDSKDVTLKMTVWDNFEAPGMKKIAEAFEKENPNVHVKVEITPWDQYWTKLEAAATGGTAADIITMHSNESYKYMSNGVLLNLDDLIKNGDVKLDDYYEGTPGLFTYKDSQYGIPKDVSTVALWYNKEIFDAAGVAYPDDTWTWETFVDVAKKLTNKDKGIYGFAAPNNLQDGYNNFIFQNEGTVLNEAQDKSTFDNPNTIEALQFYSDLINKEKVSPTLAQLAENDPQTMFQSGKVAMITHGSWMPGVFKDNEYTLANADCAVLPKGKIRAAELNGLGYSVFSKTKYPEEAKKFVAFLASKKGNEIQAETGTAIPAYKGLAEGWVKSYPEFKVQVFVDELEYGVMRPFNATTLKWENLQSEVLNEAFTGKMSIAEAAKKIQEGTDKIIKENK</sequence>
<dbReference type="Proteomes" id="UP000190328">
    <property type="component" value="Unassembled WGS sequence"/>
</dbReference>
<dbReference type="PANTHER" id="PTHR43649:SF33">
    <property type="entry name" value="POLYGALACTURONAN_RHAMNOGALACTURONAN-BINDING PROTEIN YTCQ"/>
    <property type="match status" value="1"/>
</dbReference>
<keyword evidence="7" id="KW-0813">Transport</keyword>
<feature type="signal peptide" evidence="6">
    <location>
        <begin position="1"/>
        <end position="20"/>
    </location>
</feature>
<dbReference type="InterPro" id="IPR006059">
    <property type="entry name" value="SBP"/>
</dbReference>
<dbReference type="SUPFAM" id="SSF53850">
    <property type="entry name" value="Periplasmic binding protein-like II"/>
    <property type="match status" value="1"/>
</dbReference>
<dbReference type="AlphaFoldDB" id="A0A1T4Q2M9"/>
<evidence type="ECO:0000313" key="7">
    <source>
        <dbReference type="EMBL" id="SJZ97999.1"/>
    </source>
</evidence>
<keyword evidence="5" id="KW-0449">Lipoprotein</keyword>
<dbReference type="Gene3D" id="3.40.190.10">
    <property type="entry name" value="Periplasmic binding protein-like II"/>
    <property type="match status" value="1"/>
</dbReference>
<dbReference type="PANTHER" id="PTHR43649">
    <property type="entry name" value="ARABINOSE-BINDING PROTEIN-RELATED"/>
    <property type="match status" value="1"/>
</dbReference>
<feature type="chain" id="PRO_5039625862" evidence="6">
    <location>
        <begin position="21"/>
        <end position="424"/>
    </location>
</feature>
<dbReference type="RefSeq" id="WP_078807955.1">
    <property type="nucleotide sequence ID" value="NZ_FUXI01000025.1"/>
</dbReference>
<protein>
    <submittedName>
        <fullName evidence="7">Multiple sugar transport system substrate-binding protein</fullName>
    </submittedName>
</protein>
<keyword evidence="7" id="KW-0762">Sugar transport</keyword>
<dbReference type="PROSITE" id="PS51257">
    <property type="entry name" value="PROKAR_LIPOPROTEIN"/>
    <property type="match status" value="1"/>
</dbReference>
<evidence type="ECO:0000313" key="8">
    <source>
        <dbReference type="Proteomes" id="UP000190328"/>
    </source>
</evidence>
<accession>A0A1T4Q2M9</accession>